<evidence type="ECO:0000313" key="5">
    <source>
        <dbReference type="Proteomes" id="UP000051521"/>
    </source>
</evidence>
<evidence type="ECO:0000313" key="2">
    <source>
        <dbReference type="EMBL" id="CCI87670.1"/>
    </source>
</evidence>
<dbReference type="PANTHER" id="PTHR31126:SF1">
    <property type="entry name" value="TYROSINE SPECIFIC PROTEIN PHOSPHATASES DOMAIN-CONTAINING PROTEIN"/>
    <property type="match status" value="1"/>
</dbReference>
<dbReference type="InterPro" id="IPR029021">
    <property type="entry name" value="Prot-tyrosine_phosphatase-like"/>
</dbReference>
<name>I7K1V5_9LACO</name>
<accession>I7K1V5</accession>
<evidence type="ECO:0000256" key="1">
    <source>
        <dbReference type="ARBA" id="ARBA00009580"/>
    </source>
</evidence>
<dbReference type="SUPFAM" id="SSF52799">
    <property type="entry name" value="(Phosphotyrosine protein) phosphatases II"/>
    <property type="match status" value="1"/>
</dbReference>
<dbReference type="RefSeq" id="WP_008473961.1">
    <property type="nucleotide sequence ID" value="NZ_AYZO01000004.1"/>
</dbReference>
<protein>
    <submittedName>
        <fullName evidence="2">Protein-tyrosine phosphatase</fullName>
    </submittedName>
</protein>
<organism evidence="2 4">
    <name type="scientific">Lactobacillus gigeriorum DSM 23908 = CRBIP 24.85</name>
    <dbReference type="NCBI Taxonomy" id="1423751"/>
    <lineage>
        <taxon>Bacteria</taxon>
        <taxon>Bacillati</taxon>
        <taxon>Bacillota</taxon>
        <taxon>Bacilli</taxon>
        <taxon>Lactobacillales</taxon>
        <taxon>Lactobacillaceae</taxon>
        <taxon>Lactobacillus</taxon>
    </lineage>
</organism>
<proteinExistence type="inferred from homology"/>
<dbReference type="GO" id="GO:0004721">
    <property type="term" value="F:phosphoprotein phosphatase activity"/>
    <property type="evidence" value="ECO:0007669"/>
    <property type="project" value="InterPro"/>
</dbReference>
<gene>
    <name evidence="2" type="ORF">BN52_09720</name>
    <name evidence="3" type="ORF">FC38_GL001298</name>
</gene>
<dbReference type="STRING" id="1423751.FC38_GL001298"/>
<dbReference type="AlphaFoldDB" id="I7K1V5"/>
<dbReference type="Pfam" id="PF13350">
    <property type="entry name" value="Y_phosphatase3"/>
    <property type="match status" value="1"/>
</dbReference>
<dbReference type="EMBL" id="AYZO01000004">
    <property type="protein sequence ID" value="KRN14220.1"/>
    <property type="molecule type" value="Genomic_DNA"/>
</dbReference>
<reference evidence="2 4" key="1">
    <citation type="submission" date="2012-06" db="EMBL/GenBank/DDBJ databases">
        <title>Draft genome sequence of Lactobacillus gigeriorum CRBIP 24.85T, isolated from chicken crop.</title>
        <authorList>
            <person name="Cousin S."/>
            <person name="Ma L."/>
            <person name="Creno S."/>
            <person name="Clermont D."/>
            <person name="Loux V."/>
            <person name="Bizet C."/>
            <person name="Bouchier C."/>
        </authorList>
    </citation>
    <scope>NUCLEOTIDE SEQUENCE [LARGE SCALE GENOMIC DNA]</scope>
    <source>
        <strain evidence="4">CRBIP 24.85T</strain>
        <strain evidence="2">Type strain: CRBIP 24.85</strain>
    </source>
</reference>
<evidence type="ECO:0000313" key="3">
    <source>
        <dbReference type="EMBL" id="KRN14220.1"/>
    </source>
</evidence>
<evidence type="ECO:0000313" key="4">
    <source>
        <dbReference type="Proteomes" id="UP000009326"/>
    </source>
</evidence>
<dbReference type="InterPro" id="IPR026893">
    <property type="entry name" value="Tyr/Ser_Pase_IphP-type"/>
</dbReference>
<dbReference type="Gene3D" id="3.90.190.10">
    <property type="entry name" value="Protein tyrosine phosphatase superfamily"/>
    <property type="match status" value="1"/>
</dbReference>
<dbReference type="Proteomes" id="UP000009326">
    <property type="component" value="Unassembled WGS sequence"/>
</dbReference>
<dbReference type="EMBL" id="CAKC01000086">
    <property type="protein sequence ID" value="CCI87670.1"/>
    <property type="molecule type" value="Genomic_DNA"/>
</dbReference>
<dbReference type="Proteomes" id="UP000051521">
    <property type="component" value="Unassembled WGS sequence"/>
</dbReference>
<keyword evidence="5" id="KW-1185">Reference proteome</keyword>
<comment type="caution">
    <text evidence="2">The sequence shown here is derived from an EMBL/GenBank/DDBJ whole genome shotgun (WGS) entry which is preliminary data.</text>
</comment>
<reference evidence="3 5" key="2">
    <citation type="journal article" date="2015" name="Genome Announc.">
        <title>Expanding the biotechnology potential of lactobacilli through comparative genomics of 213 strains and associated genera.</title>
        <authorList>
            <person name="Sun Z."/>
            <person name="Harris H.M."/>
            <person name="McCann A."/>
            <person name="Guo C."/>
            <person name="Argimon S."/>
            <person name="Zhang W."/>
            <person name="Yang X."/>
            <person name="Jeffery I.B."/>
            <person name="Cooney J.C."/>
            <person name="Kagawa T.F."/>
            <person name="Liu W."/>
            <person name="Song Y."/>
            <person name="Salvetti E."/>
            <person name="Wrobel A."/>
            <person name="Rasinkangas P."/>
            <person name="Parkhill J."/>
            <person name="Rea M.C."/>
            <person name="O'Sullivan O."/>
            <person name="Ritari J."/>
            <person name="Douillard F.P."/>
            <person name="Paul Ross R."/>
            <person name="Yang R."/>
            <person name="Briner A.E."/>
            <person name="Felis G.E."/>
            <person name="de Vos W.M."/>
            <person name="Barrangou R."/>
            <person name="Klaenhammer T.R."/>
            <person name="Caufield P.W."/>
            <person name="Cui Y."/>
            <person name="Zhang H."/>
            <person name="O'Toole P.W."/>
        </authorList>
    </citation>
    <scope>NUCLEOTIDE SEQUENCE [LARGE SCALE GENOMIC DNA]</scope>
    <source>
        <strain evidence="3 5">DSM 23908</strain>
    </source>
</reference>
<dbReference type="OrthoDB" id="1188001at2"/>
<dbReference type="PATRIC" id="fig|1423751.3.peg.1341"/>
<comment type="similarity">
    <text evidence="1">Belongs to the protein-tyrosine phosphatase family.</text>
</comment>
<dbReference type="PANTHER" id="PTHR31126">
    <property type="entry name" value="TYROSINE-PROTEIN PHOSPHATASE"/>
    <property type="match status" value="1"/>
</dbReference>
<sequence>MNQPIVLPLSTVRNPRDLGGYIGADGRKIKRHRLIRSGKIHDLSSEDKNALQQYGLHTIIDLRSPLERKTYPDDPIAHTKHYDYSVSTEDNTSGGTNDIEAAFALYRKDQYAGFKMMCNRYRDYVLKEHAQHSMHKILELLVNAREGATLYHCSEGKDRTGYVTLILLYILGVDLETIRQDYLWSNYLLTDYRATRDQMFAKRGENLNFRANMRTLGSVMDAFLDTTLITIDQEFGGLDQFISEQLDVTPELKATLRELYLEKN</sequence>